<comment type="subcellular location">
    <subcellularLocation>
        <location evidence="1">Mitochondrion inner membrane</location>
        <topology evidence="1">Peripheral membrane protein</topology>
        <orientation evidence="1">Intermembrane side</orientation>
    </subcellularLocation>
</comment>
<comment type="caution">
    <text evidence="4">The sequence shown here is derived from an EMBL/GenBank/DDBJ whole genome shotgun (WGS) entry which is preliminary data.</text>
</comment>
<evidence type="ECO:0000313" key="5">
    <source>
        <dbReference type="Proteomes" id="UP000785679"/>
    </source>
</evidence>
<dbReference type="Gene3D" id="1.10.287.810">
    <property type="entry name" value="Mitochondrial import inner membrane translocase subunit tim13 like domains"/>
    <property type="match status" value="1"/>
</dbReference>
<keyword evidence="1" id="KW-0472">Membrane</keyword>
<evidence type="ECO:0000256" key="1">
    <source>
        <dbReference type="RuleBase" id="RU367043"/>
    </source>
</evidence>
<dbReference type="Proteomes" id="UP000785679">
    <property type="component" value="Unassembled WGS sequence"/>
</dbReference>
<keyword evidence="1" id="KW-0653">Protein transport</keyword>
<dbReference type="Pfam" id="PF02953">
    <property type="entry name" value="zf-Tim10_DDP"/>
    <property type="match status" value="1"/>
</dbReference>
<evidence type="ECO:0000256" key="2">
    <source>
        <dbReference type="SAM" id="MobiDB-lite"/>
    </source>
</evidence>
<feature type="region of interest" description="Disordered" evidence="2">
    <location>
        <begin position="1"/>
        <end position="20"/>
    </location>
</feature>
<dbReference type="InterPro" id="IPR004217">
    <property type="entry name" value="Tim10-like"/>
</dbReference>
<dbReference type="AlphaFoldDB" id="A0A8J8NCU1"/>
<accession>A0A8J8NCU1</accession>
<comment type="domain">
    <text evidence="1">The twin CX3C motif contains 4 conserved Cys residues that form 2 disulfide bonds in the mitochondrial intermembrane space.</text>
</comment>
<comment type="function">
    <text evidence="1">Mitochondrial intermembrane chaperone that participates in the import and insertion of some multi-pass transmembrane proteins into the mitochondrial inner membrane. Also required for the transfer of beta-barrel precursors from the TOM complex to the sorting and assembly machinery (SAM complex) of the outer membrane. Acts as a chaperone-like protein that protects the hydrophobic precursors from aggregation and guide them through the mitochondrial intermembrane space.</text>
</comment>
<comment type="similarity">
    <text evidence="1">Belongs to the small Tim family.</text>
</comment>
<dbReference type="GO" id="GO:0005743">
    <property type="term" value="C:mitochondrial inner membrane"/>
    <property type="evidence" value="ECO:0007669"/>
    <property type="project" value="UniProtKB-SubCell"/>
</dbReference>
<keyword evidence="1" id="KW-0813">Transport</keyword>
<dbReference type="OrthoDB" id="274922at2759"/>
<sequence length="89" mass="10220">MSFLFGSSKKPAPLSKEEASPTVIKAEHIARILNTDKLLLNNMSDLCFRRCIVSFEKEFLNHMEQNCVDRCVSKYDQMVREVITAPLNQ</sequence>
<keyword evidence="1" id="KW-0496">Mitochondrion</keyword>
<dbReference type="GO" id="GO:0015031">
    <property type="term" value="P:protein transport"/>
    <property type="evidence" value="ECO:0007669"/>
    <property type="project" value="UniProtKB-KW"/>
</dbReference>
<reference evidence="4" key="1">
    <citation type="submission" date="2019-06" db="EMBL/GenBank/DDBJ databases">
        <authorList>
            <person name="Zheng W."/>
        </authorList>
    </citation>
    <scope>NUCLEOTIDE SEQUENCE</scope>
    <source>
        <strain evidence="4">QDHG01</strain>
    </source>
</reference>
<keyword evidence="1" id="KW-1015">Disulfide bond</keyword>
<dbReference type="InterPro" id="IPR035427">
    <property type="entry name" value="Tim10-like_dom_sf"/>
</dbReference>
<organism evidence="4 5">
    <name type="scientific">Halteria grandinella</name>
    <dbReference type="NCBI Taxonomy" id="5974"/>
    <lineage>
        <taxon>Eukaryota</taxon>
        <taxon>Sar</taxon>
        <taxon>Alveolata</taxon>
        <taxon>Ciliophora</taxon>
        <taxon>Intramacronucleata</taxon>
        <taxon>Spirotrichea</taxon>
        <taxon>Stichotrichia</taxon>
        <taxon>Sporadotrichida</taxon>
        <taxon>Halteriidae</taxon>
        <taxon>Halteria</taxon>
    </lineage>
</organism>
<keyword evidence="5" id="KW-1185">Reference proteome</keyword>
<protein>
    <recommendedName>
        <fullName evidence="1">Mitochondrial import inner membrane translocase subunit</fullName>
    </recommendedName>
</protein>
<evidence type="ECO:0000313" key="4">
    <source>
        <dbReference type="EMBL" id="TNV72270.1"/>
    </source>
</evidence>
<proteinExistence type="inferred from homology"/>
<evidence type="ECO:0000259" key="3">
    <source>
        <dbReference type="Pfam" id="PF02953"/>
    </source>
</evidence>
<gene>
    <name evidence="4" type="ORF">FGO68_gene663</name>
</gene>
<dbReference type="SUPFAM" id="SSF144122">
    <property type="entry name" value="Tim10-like"/>
    <property type="match status" value="1"/>
</dbReference>
<keyword evidence="1" id="KW-0811">Translocation</keyword>
<keyword evidence="1" id="KW-0999">Mitochondrion inner membrane</keyword>
<feature type="domain" description="Tim10-like" evidence="3">
    <location>
        <begin position="39"/>
        <end position="79"/>
    </location>
</feature>
<name>A0A8J8NCU1_HALGN</name>
<dbReference type="EMBL" id="RRYP01023224">
    <property type="protein sequence ID" value="TNV72270.1"/>
    <property type="molecule type" value="Genomic_DNA"/>
</dbReference>
<keyword evidence="1" id="KW-0143">Chaperone</keyword>
<comment type="subunit">
    <text evidence="1">Heterohexamer.</text>
</comment>